<dbReference type="Proteomes" id="UP001595791">
    <property type="component" value="Unassembled WGS sequence"/>
</dbReference>
<comment type="similarity">
    <text evidence="6">Belongs to the peptidase M48 family.</text>
</comment>
<evidence type="ECO:0000313" key="12">
    <source>
        <dbReference type="Proteomes" id="UP001595791"/>
    </source>
</evidence>
<feature type="region of interest" description="Disordered" evidence="7">
    <location>
        <begin position="306"/>
        <end position="375"/>
    </location>
</feature>
<name>A0ABV8MT17_9NEIS</name>
<keyword evidence="8" id="KW-0472">Membrane</keyword>
<comment type="cofactor">
    <cofactor evidence="6">
        <name>Zn(2+)</name>
        <dbReference type="ChEBI" id="CHEBI:29105"/>
    </cofactor>
    <text evidence="6">Binds 1 zinc ion per subunit.</text>
</comment>
<dbReference type="RefSeq" id="WP_378164947.1">
    <property type="nucleotide sequence ID" value="NZ_JBHSBU010000001.1"/>
</dbReference>
<evidence type="ECO:0000259" key="9">
    <source>
        <dbReference type="Pfam" id="PF01435"/>
    </source>
</evidence>
<dbReference type="InterPro" id="IPR001915">
    <property type="entry name" value="Peptidase_M48"/>
</dbReference>
<gene>
    <name evidence="11" type="ORF">ACFOW7_13130</name>
</gene>
<dbReference type="CDD" id="cd07332">
    <property type="entry name" value="M48C_Oma1_like"/>
    <property type="match status" value="1"/>
</dbReference>
<evidence type="ECO:0000313" key="11">
    <source>
        <dbReference type="EMBL" id="MFC4160283.1"/>
    </source>
</evidence>
<evidence type="ECO:0000256" key="1">
    <source>
        <dbReference type="ARBA" id="ARBA00022670"/>
    </source>
</evidence>
<evidence type="ECO:0000256" key="7">
    <source>
        <dbReference type="SAM" id="MobiDB-lite"/>
    </source>
</evidence>
<feature type="compositionally biased region" description="Basic and acidic residues" evidence="7">
    <location>
        <begin position="306"/>
        <end position="333"/>
    </location>
</feature>
<keyword evidence="4 6" id="KW-0862">Zinc</keyword>
<evidence type="ECO:0000256" key="4">
    <source>
        <dbReference type="ARBA" id="ARBA00022833"/>
    </source>
</evidence>
<dbReference type="Gene3D" id="3.30.2010.10">
    <property type="entry name" value="Metalloproteases ('zincins'), catalytic domain"/>
    <property type="match status" value="1"/>
</dbReference>
<evidence type="ECO:0000256" key="5">
    <source>
        <dbReference type="ARBA" id="ARBA00023049"/>
    </source>
</evidence>
<feature type="domain" description="DUF7092" evidence="10">
    <location>
        <begin position="4"/>
        <end position="75"/>
    </location>
</feature>
<evidence type="ECO:0000256" key="2">
    <source>
        <dbReference type="ARBA" id="ARBA00022723"/>
    </source>
</evidence>
<keyword evidence="2" id="KW-0479">Metal-binding</keyword>
<dbReference type="PANTHER" id="PTHR22726:SF1">
    <property type="entry name" value="METALLOENDOPEPTIDASE OMA1, MITOCHONDRIAL"/>
    <property type="match status" value="1"/>
</dbReference>
<feature type="compositionally biased region" description="Basic and acidic residues" evidence="7">
    <location>
        <begin position="358"/>
        <end position="375"/>
    </location>
</feature>
<reference evidence="12" key="1">
    <citation type="journal article" date="2019" name="Int. J. Syst. Evol. Microbiol.">
        <title>The Global Catalogue of Microorganisms (GCM) 10K type strain sequencing project: providing services to taxonomists for standard genome sequencing and annotation.</title>
        <authorList>
            <consortium name="The Broad Institute Genomics Platform"/>
            <consortium name="The Broad Institute Genome Sequencing Center for Infectious Disease"/>
            <person name="Wu L."/>
            <person name="Ma J."/>
        </authorList>
    </citation>
    <scope>NUCLEOTIDE SEQUENCE [LARGE SCALE GENOMIC DNA]</scope>
    <source>
        <strain evidence="12">LMG 29894</strain>
    </source>
</reference>
<feature type="transmembrane region" description="Helical" evidence="8">
    <location>
        <begin position="93"/>
        <end position="112"/>
    </location>
</feature>
<keyword evidence="1 6" id="KW-0645">Protease</keyword>
<dbReference type="InterPro" id="IPR055518">
    <property type="entry name" value="DUF7092"/>
</dbReference>
<protein>
    <submittedName>
        <fullName evidence="11">M48 family metallopeptidase</fullName>
    </submittedName>
</protein>
<keyword evidence="8" id="KW-0812">Transmembrane</keyword>
<dbReference type="InterPro" id="IPR051156">
    <property type="entry name" value="Mito/Outer_Membr_Metalloprot"/>
</dbReference>
<proteinExistence type="inferred from homology"/>
<evidence type="ECO:0000259" key="10">
    <source>
        <dbReference type="Pfam" id="PF23368"/>
    </source>
</evidence>
<organism evidence="11 12">
    <name type="scientific">Chitinimonas lacunae</name>
    <dbReference type="NCBI Taxonomy" id="1963018"/>
    <lineage>
        <taxon>Bacteria</taxon>
        <taxon>Pseudomonadati</taxon>
        <taxon>Pseudomonadota</taxon>
        <taxon>Betaproteobacteria</taxon>
        <taxon>Neisseriales</taxon>
        <taxon>Chitinibacteraceae</taxon>
        <taxon>Chitinimonas</taxon>
    </lineage>
</organism>
<comment type="caution">
    <text evidence="11">The sequence shown here is derived from an EMBL/GenBank/DDBJ whole genome shotgun (WGS) entry which is preliminary data.</text>
</comment>
<dbReference type="Pfam" id="PF01435">
    <property type="entry name" value="Peptidase_M48"/>
    <property type="match status" value="1"/>
</dbReference>
<evidence type="ECO:0000256" key="3">
    <source>
        <dbReference type="ARBA" id="ARBA00022801"/>
    </source>
</evidence>
<evidence type="ECO:0000256" key="8">
    <source>
        <dbReference type="SAM" id="Phobius"/>
    </source>
</evidence>
<keyword evidence="12" id="KW-1185">Reference proteome</keyword>
<evidence type="ECO:0000256" key="6">
    <source>
        <dbReference type="RuleBase" id="RU003983"/>
    </source>
</evidence>
<keyword evidence="5 6" id="KW-0482">Metalloprotease</keyword>
<accession>A0ABV8MT17</accession>
<dbReference type="Pfam" id="PF23368">
    <property type="entry name" value="DUF7092"/>
    <property type="match status" value="1"/>
</dbReference>
<feature type="domain" description="Peptidase M48" evidence="9">
    <location>
        <begin position="155"/>
        <end position="366"/>
    </location>
</feature>
<dbReference type="EMBL" id="JBHSBU010000001">
    <property type="protein sequence ID" value="MFC4160283.1"/>
    <property type="molecule type" value="Genomic_DNA"/>
</dbReference>
<sequence length="375" mass="41313">MNVWQGRYFDGRSAGAKTVEVRCEQGSLRLDGPEVAVSYSAGQVRSTAPIGAMPWRFDLPDGGALEVNNAALLARQLGHRHDLAGRLERSWKLAVLAVPLLVGTVFAAYQWGLPWLADRGAEIVPVAAEQKLASETLAMLDRYGLADSKLPRARQEALRQRFAALAKGGNPDYQYRLEFRNAEDIGPNAFALPGGTVVMTDQLVELASSDDELLAVLAHEIGHVELRHGVRGLLRSSGLAVAVSVVLGDATSVGTTMAALPVMLADLRYSRDFEREADDFALRRLPEQSVSPCAFSTVMHRIEAEMKRRDREDDREHEGSGKNRPDRPRRESSGDSQESGAKPESDQSDIPAWFSTHPDTHERTRRFADYCPQDK</sequence>
<keyword evidence="8" id="KW-1133">Transmembrane helix</keyword>
<keyword evidence="3 6" id="KW-0378">Hydrolase</keyword>
<dbReference type="PANTHER" id="PTHR22726">
    <property type="entry name" value="METALLOENDOPEPTIDASE OMA1"/>
    <property type="match status" value="1"/>
</dbReference>